<dbReference type="SMART" id="SM00708">
    <property type="entry name" value="PhBP"/>
    <property type="match status" value="1"/>
</dbReference>
<organism evidence="4 5">
    <name type="scientific">Dufourea novaeangliae</name>
    <name type="common">Sweat bee</name>
    <dbReference type="NCBI Taxonomy" id="178035"/>
    <lineage>
        <taxon>Eukaryota</taxon>
        <taxon>Metazoa</taxon>
        <taxon>Ecdysozoa</taxon>
        <taxon>Arthropoda</taxon>
        <taxon>Hexapoda</taxon>
        <taxon>Insecta</taxon>
        <taxon>Pterygota</taxon>
        <taxon>Neoptera</taxon>
        <taxon>Endopterygota</taxon>
        <taxon>Hymenoptera</taxon>
        <taxon>Apocrita</taxon>
        <taxon>Aculeata</taxon>
        <taxon>Apoidea</taxon>
        <taxon>Anthophila</taxon>
        <taxon>Halictidae</taxon>
        <taxon>Rophitinae</taxon>
        <taxon>Dufourea</taxon>
    </lineage>
</organism>
<gene>
    <name evidence="4" type="ORF">WN55_09445</name>
</gene>
<dbReference type="SUPFAM" id="SSF47565">
    <property type="entry name" value="Insect pheromone/odorant-binding proteins"/>
    <property type="match status" value="1"/>
</dbReference>
<dbReference type="STRING" id="178035.A0A154P6G1"/>
<dbReference type="FunFam" id="1.10.238.20:FF:000001">
    <property type="entry name" value="General odorant-binding protein lush"/>
    <property type="match status" value="1"/>
</dbReference>
<dbReference type="GO" id="GO:0007608">
    <property type="term" value="P:sensory perception of smell"/>
    <property type="evidence" value="ECO:0007669"/>
    <property type="project" value="UniProtKB-ARBA"/>
</dbReference>
<dbReference type="PANTHER" id="PTHR21364:SF2">
    <property type="entry name" value="GENERAL ODORANT-BINDING PROTEIN 19A"/>
    <property type="match status" value="1"/>
</dbReference>
<sequence>ADPDDFRKLTASVRAKCIEETKTTLQAIEDTEFGEFPEDDRLKCYFKCVLEKSSMMDKNGKIKYNLLKKIIPDVYKDVVHGMIDSCTEVTAKDHCEKAYGFMKCLYAENPMVSRTKLRSYR</sequence>
<dbReference type="Proteomes" id="UP000076502">
    <property type="component" value="Unassembled WGS sequence"/>
</dbReference>
<dbReference type="Gene3D" id="1.10.238.20">
    <property type="entry name" value="Pheromone/general odorant binding protein domain"/>
    <property type="match status" value="1"/>
</dbReference>
<dbReference type="InterPro" id="IPR036728">
    <property type="entry name" value="PBP_GOBP_sf"/>
</dbReference>
<keyword evidence="3" id="KW-0964">Secreted</keyword>
<proteinExistence type="inferred from homology"/>
<dbReference type="EMBL" id="KQ434826">
    <property type="protein sequence ID" value="KZC07452.1"/>
    <property type="molecule type" value="Genomic_DNA"/>
</dbReference>
<dbReference type="InterPro" id="IPR006170">
    <property type="entry name" value="PBP/GOBP"/>
</dbReference>
<comment type="similarity">
    <text evidence="2">Belongs to the PBP/GOBP family.</text>
</comment>
<comment type="subcellular location">
    <subcellularLocation>
        <location evidence="1">Secreted</location>
    </subcellularLocation>
</comment>
<dbReference type="GO" id="GO:0005549">
    <property type="term" value="F:odorant binding"/>
    <property type="evidence" value="ECO:0007669"/>
    <property type="project" value="InterPro"/>
</dbReference>
<name>A0A154P6G1_DUFNO</name>
<reference evidence="4 5" key="1">
    <citation type="submission" date="2015-07" db="EMBL/GenBank/DDBJ databases">
        <title>The genome of Dufourea novaeangliae.</title>
        <authorList>
            <person name="Pan H."/>
            <person name="Kapheim K."/>
        </authorList>
    </citation>
    <scope>NUCLEOTIDE SEQUENCE [LARGE SCALE GENOMIC DNA]</scope>
    <source>
        <strain evidence="4">0120121106</strain>
        <tissue evidence="4">Whole body</tissue>
    </source>
</reference>
<evidence type="ECO:0000313" key="5">
    <source>
        <dbReference type="Proteomes" id="UP000076502"/>
    </source>
</evidence>
<dbReference type="AlphaFoldDB" id="A0A154P6G1"/>
<evidence type="ECO:0000256" key="1">
    <source>
        <dbReference type="ARBA" id="ARBA00004613"/>
    </source>
</evidence>
<dbReference type="Pfam" id="PF01395">
    <property type="entry name" value="PBP_GOBP"/>
    <property type="match status" value="1"/>
</dbReference>
<dbReference type="PANTHER" id="PTHR21364">
    <property type="entry name" value="GENERAL ODORANT-BINDING PROTEIN 19A"/>
    <property type="match status" value="1"/>
</dbReference>
<evidence type="ECO:0000256" key="2">
    <source>
        <dbReference type="ARBA" id="ARBA00008098"/>
    </source>
</evidence>
<feature type="non-terminal residue" evidence="4">
    <location>
        <position position="1"/>
    </location>
</feature>
<dbReference type="OrthoDB" id="5978988at2759"/>
<keyword evidence="5" id="KW-1185">Reference proteome</keyword>
<protein>
    <submittedName>
        <fullName evidence="4">Pheromone-binding protein-related protein 3</fullName>
    </submittedName>
</protein>
<evidence type="ECO:0000256" key="3">
    <source>
        <dbReference type="ARBA" id="ARBA00022525"/>
    </source>
</evidence>
<evidence type="ECO:0000313" key="4">
    <source>
        <dbReference type="EMBL" id="KZC07452.1"/>
    </source>
</evidence>
<accession>A0A154P6G1</accession>
<dbReference type="GO" id="GO:0005576">
    <property type="term" value="C:extracellular region"/>
    <property type="evidence" value="ECO:0007669"/>
    <property type="project" value="UniProtKB-SubCell"/>
</dbReference>
<dbReference type="CDD" id="cd23992">
    <property type="entry name" value="PBP_GOBP"/>
    <property type="match status" value="1"/>
</dbReference>